<name>A0A507F6W3_9FUNG</name>
<dbReference type="PANTHER" id="PTHR19920">
    <property type="entry name" value="WD40 PROTEIN CIAO1"/>
    <property type="match status" value="1"/>
</dbReference>
<dbReference type="SUPFAM" id="SSF50978">
    <property type="entry name" value="WD40 repeat-like"/>
    <property type="match status" value="1"/>
</dbReference>
<evidence type="ECO:0000256" key="3">
    <source>
        <dbReference type="HAMAP-Rule" id="MF_03037"/>
    </source>
</evidence>
<evidence type="ECO:0000256" key="2">
    <source>
        <dbReference type="ARBA" id="ARBA00022737"/>
    </source>
</evidence>
<feature type="repeat" description="WD" evidence="4">
    <location>
        <begin position="102"/>
        <end position="134"/>
    </location>
</feature>
<evidence type="ECO:0000256" key="4">
    <source>
        <dbReference type="PROSITE-ProRule" id="PRU00221"/>
    </source>
</evidence>
<dbReference type="Gene3D" id="2.130.10.10">
    <property type="entry name" value="YVTN repeat-like/Quinoprotein amine dehydrogenase"/>
    <property type="match status" value="2"/>
</dbReference>
<dbReference type="OrthoDB" id="284782at2759"/>
<feature type="repeat" description="WD" evidence="4">
    <location>
        <begin position="307"/>
        <end position="330"/>
    </location>
</feature>
<comment type="similarity">
    <text evidence="3">Belongs to the WD repeat CIA1 family.</text>
</comment>
<feature type="repeat" description="WD" evidence="4">
    <location>
        <begin position="57"/>
        <end position="89"/>
    </location>
</feature>
<dbReference type="PROSITE" id="PS50082">
    <property type="entry name" value="WD_REPEATS_2"/>
    <property type="match status" value="7"/>
</dbReference>
<feature type="repeat" description="WD" evidence="4">
    <location>
        <begin position="241"/>
        <end position="282"/>
    </location>
</feature>
<gene>
    <name evidence="3" type="primary">CIA1</name>
    <name evidence="5" type="ORF">CcCBS67573_g05983</name>
</gene>
<protein>
    <recommendedName>
        <fullName evidence="3">Probable cytosolic iron-sulfur protein assembly protein 1</fullName>
    </recommendedName>
</protein>
<evidence type="ECO:0000256" key="1">
    <source>
        <dbReference type="ARBA" id="ARBA00022574"/>
    </source>
</evidence>
<dbReference type="InterPro" id="IPR015943">
    <property type="entry name" value="WD40/YVTN_repeat-like_dom_sf"/>
</dbReference>
<evidence type="ECO:0000313" key="6">
    <source>
        <dbReference type="Proteomes" id="UP000320333"/>
    </source>
</evidence>
<dbReference type="PROSITE" id="PS50294">
    <property type="entry name" value="WD_REPEATS_REGION"/>
    <property type="match status" value="5"/>
</dbReference>
<comment type="function">
    <text evidence="3">Essential component of the cytosolic iron-sulfur (Fe/S) protein assembly machinery. Required for the maturation of extramitochondrial Fe/S proteins.</text>
</comment>
<keyword evidence="2" id="KW-0677">Repeat</keyword>
<keyword evidence="6" id="KW-1185">Reference proteome</keyword>
<sequence length="330" mass="36223">MDSNKCTTLSGHTDRVWQAQWHPTRLSLVSCSGDRSVRVWNVKMESANDQSPVASILDAHKRTVRAVAFSPAGDLITSAGFDGATAIWEHVGDGEYECVATLEGHENEVKCVAWSSSGSLLATCSRDKSVWVWESLGDGDFECIGVLHEHSQDVKQVVWHPSAEVLVSASYDDTMKIWREKDDDWYCSDTLTGHSSTVWSVDFDTSGVYLVSVSDDKSIKIWQNKNINDGFSLFSCVATLENAHSRAIYSVSWSKTHGKIATCGGDNAIKIFSFDPASNVITPVHEIPAAHGVFDVNCVRWCPLEQSGSLLASSGDDSQVKVWELQRVCA</sequence>
<dbReference type="Proteomes" id="UP000320333">
    <property type="component" value="Unassembled WGS sequence"/>
</dbReference>
<feature type="repeat" description="WD" evidence="4">
    <location>
        <begin position="147"/>
        <end position="178"/>
    </location>
</feature>
<dbReference type="EMBL" id="QEAP01000235">
    <property type="protein sequence ID" value="TPX72003.1"/>
    <property type="molecule type" value="Genomic_DNA"/>
</dbReference>
<dbReference type="FunFam" id="2.130.10.10:FF:000136">
    <property type="entry name" value="Probable cytosolic iron-sulfur protein assembly protein CIAO1"/>
    <property type="match status" value="1"/>
</dbReference>
<dbReference type="InterPro" id="IPR020472">
    <property type="entry name" value="WD40_PAC1"/>
</dbReference>
<proteinExistence type="inferred from homology"/>
<dbReference type="PRINTS" id="PR00320">
    <property type="entry name" value="GPROTEINBRPT"/>
</dbReference>
<accession>A0A507F6W3</accession>
<dbReference type="GO" id="GO:0097361">
    <property type="term" value="C:cytosolic [4Fe-4S] assembly targeting complex"/>
    <property type="evidence" value="ECO:0007669"/>
    <property type="project" value="InterPro"/>
</dbReference>
<evidence type="ECO:0000313" key="5">
    <source>
        <dbReference type="EMBL" id="TPX72003.1"/>
    </source>
</evidence>
<dbReference type="InterPro" id="IPR001680">
    <property type="entry name" value="WD40_rpt"/>
</dbReference>
<feature type="repeat" description="WD" evidence="4">
    <location>
        <begin position="191"/>
        <end position="223"/>
    </location>
</feature>
<dbReference type="STRING" id="246404.A0A507F6W3"/>
<dbReference type="InterPro" id="IPR036322">
    <property type="entry name" value="WD40_repeat_dom_sf"/>
</dbReference>
<dbReference type="InterPro" id="IPR028608">
    <property type="entry name" value="CIAO1/Cia1"/>
</dbReference>
<dbReference type="SMART" id="SM00320">
    <property type="entry name" value="WD40"/>
    <property type="match status" value="7"/>
</dbReference>
<dbReference type="Pfam" id="PF00400">
    <property type="entry name" value="WD40"/>
    <property type="match status" value="7"/>
</dbReference>
<dbReference type="InterPro" id="IPR019775">
    <property type="entry name" value="WD40_repeat_CS"/>
</dbReference>
<dbReference type="PROSITE" id="PS00678">
    <property type="entry name" value="WD_REPEATS_1"/>
    <property type="match status" value="2"/>
</dbReference>
<keyword evidence="1 4" id="KW-0853">WD repeat</keyword>
<dbReference type="AlphaFoldDB" id="A0A507F6W3"/>
<organism evidence="5 6">
    <name type="scientific">Chytriomyces confervae</name>
    <dbReference type="NCBI Taxonomy" id="246404"/>
    <lineage>
        <taxon>Eukaryota</taxon>
        <taxon>Fungi</taxon>
        <taxon>Fungi incertae sedis</taxon>
        <taxon>Chytridiomycota</taxon>
        <taxon>Chytridiomycota incertae sedis</taxon>
        <taxon>Chytridiomycetes</taxon>
        <taxon>Chytridiales</taxon>
        <taxon>Chytriomycetaceae</taxon>
        <taxon>Chytriomyces</taxon>
    </lineage>
</organism>
<dbReference type="GO" id="GO:0016226">
    <property type="term" value="P:iron-sulfur cluster assembly"/>
    <property type="evidence" value="ECO:0007669"/>
    <property type="project" value="UniProtKB-UniRule"/>
</dbReference>
<reference evidence="5 6" key="1">
    <citation type="journal article" date="2019" name="Sci. Rep.">
        <title>Comparative genomics of chytrid fungi reveal insights into the obligate biotrophic and pathogenic lifestyle of Synchytrium endobioticum.</title>
        <authorList>
            <person name="van de Vossenberg B.T.L.H."/>
            <person name="Warris S."/>
            <person name="Nguyen H.D.T."/>
            <person name="van Gent-Pelzer M.P.E."/>
            <person name="Joly D.L."/>
            <person name="van de Geest H.C."/>
            <person name="Bonants P.J.M."/>
            <person name="Smith D.S."/>
            <person name="Levesque C.A."/>
            <person name="van der Lee T.A.J."/>
        </authorList>
    </citation>
    <scope>NUCLEOTIDE SEQUENCE [LARGE SCALE GENOMIC DNA]</scope>
    <source>
        <strain evidence="5 6">CBS 675.73</strain>
    </source>
</reference>
<dbReference type="PANTHER" id="PTHR19920:SF0">
    <property type="entry name" value="CYTOSOLIC IRON-SULFUR PROTEIN ASSEMBLY PROTEIN CIAO1-RELATED"/>
    <property type="match status" value="1"/>
</dbReference>
<feature type="repeat" description="WD" evidence="4">
    <location>
        <begin position="9"/>
        <end position="50"/>
    </location>
</feature>
<dbReference type="CDD" id="cd00200">
    <property type="entry name" value="WD40"/>
    <property type="match status" value="1"/>
</dbReference>
<comment type="caution">
    <text evidence="5">The sequence shown here is derived from an EMBL/GenBank/DDBJ whole genome shotgun (WGS) entry which is preliminary data.</text>
</comment>
<dbReference type="HAMAP" id="MF_03037">
    <property type="entry name" value="ciao1"/>
    <property type="match status" value="1"/>
</dbReference>